<name>A0A250X4S1_9CHLO</name>
<keyword evidence="9" id="KW-0862">Zinc</keyword>
<comment type="cofactor">
    <cofactor evidence="2">
        <name>Zn(2+)</name>
        <dbReference type="ChEBI" id="CHEBI:29105"/>
    </cofactor>
</comment>
<feature type="region of interest" description="Disordered" evidence="13">
    <location>
        <begin position="364"/>
        <end position="389"/>
    </location>
</feature>
<evidence type="ECO:0000256" key="7">
    <source>
        <dbReference type="ARBA" id="ARBA00022723"/>
    </source>
</evidence>
<evidence type="ECO:0000256" key="11">
    <source>
        <dbReference type="ARBA" id="ARBA00023211"/>
    </source>
</evidence>
<evidence type="ECO:0000256" key="9">
    <source>
        <dbReference type="ARBA" id="ARBA00022833"/>
    </source>
</evidence>
<dbReference type="InterPro" id="IPR041816">
    <property type="entry name" value="Dbr1_N"/>
</dbReference>
<evidence type="ECO:0000256" key="13">
    <source>
        <dbReference type="SAM" id="MobiDB-lite"/>
    </source>
</evidence>
<dbReference type="AlphaFoldDB" id="A0A250X4S1"/>
<dbReference type="PANTHER" id="PTHR12849:SF0">
    <property type="entry name" value="LARIAT DEBRANCHING ENZYME"/>
    <property type="match status" value="1"/>
</dbReference>
<dbReference type="SMART" id="SM01124">
    <property type="entry name" value="DBR1"/>
    <property type="match status" value="1"/>
</dbReference>
<dbReference type="OrthoDB" id="407609at2759"/>
<evidence type="ECO:0000256" key="3">
    <source>
        <dbReference type="ARBA" id="ARBA00001954"/>
    </source>
</evidence>
<dbReference type="STRING" id="1157962.A0A250X4S1"/>
<dbReference type="InterPro" id="IPR029052">
    <property type="entry name" value="Metallo-depent_PP-like"/>
</dbReference>
<keyword evidence="8" id="KW-0378">Hydrolase</keyword>
<sequence>MNLPKAAGGPTPGKKLTIAIEGCCHGELDNIYGTLQHLEQKEGKKIDLLISCGDFQAVRNLDDLETMSCPVKYRALNTFYKYYSGEAKAPYPTLFIGGNHEAANYMWELYYGGWAAPNIYFMGYTGCVKFGGVRIAGLSGTYSQAAYMRGHDEKLPYSESSIRSMYHIRDFEVYRLMQIKQPVDIFLSHDWPTNIANYGNKEQLLSRKQFLRSEIEDGSLGNPAGQQLMSALQPRYWFSAHMHTKFPAIVPHSDSSITRFLALDKCLPGRDFLQVAVIPLISSSVFQHIFWTISYDEEWLAIMRSTHDVINLDRRHQPLPGMGALRKGASEADVKVVEEVLQQRGGAKIDPTAFVQTARPADASAAAASNSGSHTGFRGPKKRGRMPSAHVRNPQTESLLQMLQLPYNLEHGPRQMVNMMTGSVSCVVDNHAALPPPPARTVTEDQVNAALDNPEEIDLGGEEEDQVEEEEESGQQQAGQDNTRVEEEQHKEADVVKPTVSLDGTTLEDDPMFKPMC</sequence>
<evidence type="ECO:0000256" key="2">
    <source>
        <dbReference type="ARBA" id="ARBA00001947"/>
    </source>
</evidence>
<keyword evidence="12" id="KW-0539">Nucleus</keyword>
<gene>
    <name evidence="15" type="ORF">CEUSTIGMA_g5529.t1</name>
</gene>
<keyword evidence="11" id="KW-0464">Manganese</keyword>
<organism evidence="15 16">
    <name type="scientific">Chlamydomonas eustigma</name>
    <dbReference type="NCBI Taxonomy" id="1157962"/>
    <lineage>
        <taxon>Eukaryota</taxon>
        <taxon>Viridiplantae</taxon>
        <taxon>Chlorophyta</taxon>
        <taxon>core chlorophytes</taxon>
        <taxon>Chlorophyceae</taxon>
        <taxon>CS clade</taxon>
        <taxon>Chlamydomonadales</taxon>
        <taxon>Chlamydomonadaceae</taxon>
        <taxon>Chlamydomonas</taxon>
    </lineage>
</organism>
<feature type="domain" description="Lariat debranching enzyme C-terminal" evidence="14">
    <location>
        <begin position="250"/>
        <end position="409"/>
    </location>
</feature>
<evidence type="ECO:0000256" key="1">
    <source>
        <dbReference type="ARBA" id="ARBA00001936"/>
    </source>
</evidence>
<comment type="similarity">
    <text evidence="5">Belongs to the lariat debranching enzyme family.</text>
</comment>
<dbReference type="FunFam" id="3.60.21.10:FF:000035">
    <property type="entry name" value="Lariat debranching enzyme"/>
    <property type="match status" value="1"/>
</dbReference>
<dbReference type="PANTHER" id="PTHR12849">
    <property type="entry name" value="RNA LARIAT DEBRANCHING ENZYME"/>
    <property type="match status" value="1"/>
</dbReference>
<evidence type="ECO:0000256" key="10">
    <source>
        <dbReference type="ARBA" id="ARBA00023004"/>
    </source>
</evidence>
<feature type="compositionally biased region" description="Basic and acidic residues" evidence="13">
    <location>
        <begin position="483"/>
        <end position="495"/>
    </location>
</feature>
<dbReference type="SUPFAM" id="SSF56300">
    <property type="entry name" value="Metallo-dependent phosphatases"/>
    <property type="match status" value="1"/>
</dbReference>
<comment type="cofactor">
    <cofactor evidence="1">
        <name>Mn(2+)</name>
        <dbReference type="ChEBI" id="CHEBI:29035"/>
    </cofactor>
</comment>
<feature type="compositionally biased region" description="Acidic residues" evidence="13">
    <location>
        <begin position="460"/>
        <end position="473"/>
    </location>
</feature>
<dbReference type="CDD" id="cd00844">
    <property type="entry name" value="MPP_Dbr1_N"/>
    <property type="match status" value="1"/>
</dbReference>
<keyword evidence="16" id="KW-1185">Reference proteome</keyword>
<keyword evidence="10" id="KW-0408">Iron</keyword>
<evidence type="ECO:0000259" key="14">
    <source>
        <dbReference type="SMART" id="SM01124"/>
    </source>
</evidence>
<evidence type="ECO:0000313" key="15">
    <source>
        <dbReference type="EMBL" id="GAX78087.1"/>
    </source>
</evidence>
<evidence type="ECO:0000256" key="4">
    <source>
        <dbReference type="ARBA" id="ARBA00004123"/>
    </source>
</evidence>
<accession>A0A250X4S1</accession>
<protein>
    <recommendedName>
        <fullName evidence="14">Lariat debranching enzyme C-terminal domain-containing protein</fullName>
    </recommendedName>
</protein>
<evidence type="ECO:0000256" key="8">
    <source>
        <dbReference type="ARBA" id="ARBA00022801"/>
    </source>
</evidence>
<dbReference type="GO" id="GO:0000398">
    <property type="term" value="P:mRNA splicing, via spliceosome"/>
    <property type="evidence" value="ECO:0007669"/>
    <property type="project" value="TreeGrafter"/>
</dbReference>
<evidence type="ECO:0000256" key="12">
    <source>
        <dbReference type="ARBA" id="ARBA00023242"/>
    </source>
</evidence>
<dbReference type="InterPro" id="IPR004843">
    <property type="entry name" value="Calcineurin-like_PHP"/>
</dbReference>
<evidence type="ECO:0000256" key="6">
    <source>
        <dbReference type="ARBA" id="ARBA00022664"/>
    </source>
</evidence>
<dbReference type="GO" id="GO:0008419">
    <property type="term" value="F:RNA lariat debranching enzyme activity"/>
    <property type="evidence" value="ECO:0007669"/>
    <property type="project" value="TreeGrafter"/>
</dbReference>
<keyword evidence="7" id="KW-0479">Metal-binding</keyword>
<comment type="caution">
    <text evidence="15">The sequence shown here is derived from an EMBL/GenBank/DDBJ whole genome shotgun (WGS) entry which is preliminary data.</text>
</comment>
<feature type="region of interest" description="Disordered" evidence="13">
    <location>
        <begin position="460"/>
        <end position="517"/>
    </location>
</feature>
<keyword evidence="6" id="KW-0507">mRNA processing</keyword>
<dbReference type="GO" id="GO:0046872">
    <property type="term" value="F:metal ion binding"/>
    <property type="evidence" value="ECO:0007669"/>
    <property type="project" value="UniProtKB-KW"/>
</dbReference>
<dbReference type="EMBL" id="BEGY01000029">
    <property type="protein sequence ID" value="GAX78087.1"/>
    <property type="molecule type" value="Genomic_DNA"/>
</dbReference>
<evidence type="ECO:0000256" key="5">
    <source>
        <dbReference type="ARBA" id="ARBA00006045"/>
    </source>
</evidence>
<dbReference type="Pfam" id="PF00149">
    <property type="entry name" value="Metallophos"/>
    <property type="match status" value="1"/>
</dbReference>
<reference evidence="15 16" key="1">
    <citation type="submission" date="2017-08" db="EMBL/GenBank/DDBJ databases">
        <title>Acidophilic green algal genome provides insights into adaptation to an acidic environment.</title>
        <authorList>
            <person name="Hirooka S."/>
            <person name="Hirose Y."/>
            <person name="Kanesaki Y."/>
            <person name="Higuchi S."/>
            <person name="Fujiwara T."/>
            <person name="Onuma R."/>
            <person name="Era A."/>
            <person name="Ohbayashi R."/>
            <person name="Uzuka A."/>
            <person name="Nozaki H."/>
            <person name="Yoshikawa H."/>
            <person name="Miyagishima S.Y."/>
        </authorList>
    </citation>
    <scope>NUCLEOTIDE SEQUENCE [LARGE SCALE GENOMIC DNA]</scope>
    <source>
        <strain evidence="15 16">NIES-2499</strain>
    </source>
</reference>
<evidence type="ECO:0000313" key="16">
    <source>
        <dbReference type="Proteomes" id="UP000232323"/>
    </source>
</evidence>
<dbReference type="Pfam" id="PF05011">
    <property type="entry name" value="DBR1"/>
    <property type="match status" value="1"/>
</dbReference>
<dbReference type="GO" id="GO:0005634">
    <property type="term" value="C:nucleus"/>
    <property type="evidence" value="ECO:0007669"/>
    <property type="project" value="UniProtKB-SubCell"/>
</dbReference>
<dbReference type="Proteomes" id="UP000232323">
    <property type="component" value="Unassembled WGS sequence"/>
</dbReference>
<comment type="subcellular location">
    <subcellularLocation>
        <location evidence="4">Nucleus</location>
    </subcellularLocation>
</comment>
<comment type="cofactor">
    <cofactor evidence="3">
        <name>Fe(2+)</name>
        <dbReference type="ChEBI" id="CHEBI:29033"/>
    </cofactor>
</comment>
<proteinExistence type="inferred from homology"/>
<dbReference type="Gene3D" id="3.60.21.10">
    <property type="match status" value="1"/>
</dbReference>
<feature type="compositionally biased region" description="Low complexity" evidence="13">
    <location>
        <begin position="364"/>
        <end position="373"/>
    </location>
</feature>
<dbReference type="InterPro" id="IPR007708">
    <property type="entry name" value="DBR1_C"/>
</dbReference>